<feature type="region of interest" description="Disordered" evidence="7">
    <location>
        <begin position="139"/>
        <end position="167"/>
    </location>
</feature>
<dbReference type="EMBL" id="JAZGQO010000011">
    <property type="protein sequence ID" value="KAK6173978.1"/>
    <property type="molecule type" value="Genomic_DNA"/>
</dbReference>
<sequence>MEVHETDKKDVRRPMNAFLIFCKRHRSMVREKNPDLDNRSVTRILGDLWANLGNEKKSVYTTLAKQYKDAFMKANPDYKWHNPDKIHQPPVKMATRPTNARVLKNEVDINMDGSIVPGKLADPSKMGGLSLLLMAGQQSLPVKSDSPRERRDSETATTPTDENPSTSKSALLELAEMCTNELTFDPEPTDIKKKTPKKVVQNCESKPKSSKTVCKESVVSTAASLKIESEPMDLSTKPTRETILNIPEPKTRKSEDQGFHKKEFIPTNVNLTETAKTKDVKKERKSDVLNQTVPVTTEEIKEERNAPNTSDQNDNNIVSCGKLVVDHIFDRLVSAQIECQQKTAKSPEVKKKAQIEMMRSEARVESNIERVVTEIYNQTETEPMKTSILKSLDEDQAMTEKLERESAEKHSECQKDSDDNKVTDHHHDDQAEHTDRDSSEGVGTKRSIQDYESPENDDMVPVRKSRRRNRGQRYQELINEGIIQPSKERLAARRAAKTTPDDDSDGYEDIMTVEDLVERKPNRKRVISESEEGEDLKKYKTGDFDLEAHIADLPACSLDQLSKGGKKNLNRTRHLSESSIKKSTTTITVVKEEGTCCLPPHVRLKTDQVNEMVVGSRRRKVRKHSITHLIPAKSVKSIPDITTTNQSEENIKVESSDVINHDLGKDIALNQSKPKLNENSQECGMETNEVETESNKNIDDVTNLVSGHSDIEGENVFSDCDIKPSDVVTTSMKNDGISSESILKSEEIKSTDDNRASDKSMSRTVSKRDNSPGQKISRSLSAPCHTVRSCDSKDSESDRAIQQVDVPANLSLYNDSLLRKIHSGLPSTKTAKDPSEKRLDDKNKGEKTDSNLDIPECHSQGCDIQKSSELLPFANPSVDQINVSASAVRMDILAAEVKSEESNPNMQCQGSPSVAVVHS</sequence>
<keyword evidence="10" id="KW-1185">Reference proteome</keyword>
<feature type="region of interest" description="Disordered" evidence="7">
    <location>
        <begin position="397"/>
        <end position="482"/>
    </location>
</feature>
<dbReference type="PANTHER" id="PTHR13059">
    <property type="entry name" value="HMG-BOX TRANSCRIPTION FACTOR BBX"/>
    <property type="match status" value="1"/>
</dbReference>
<dbReference type="SUPFAM" id="SSF47095">
    <property type="entry name" value="HMG-box"/>
    <property type="match status" value="1"/>
</dbReference>
<feature type="region of interest" description="Disordered" evidence="7">
    <location>
        <begin position="824"/>
        <end position="858"/>
    </location>
</feature>
<dbReference type="PROSITE" id="PS50118">
    <property type="entry name" value="HMG_BOX_2"/>
    <property type="match status" value="1"/>
</dbReference>
<dbReference type="InterPro" id="IPR036910">
    <property type="entry name" value="HMG_box_dom_sf"/>
</dbReference>
<evidence type="ECO:0000256" key="4">
    <source>
        <dbReference type="ARBA" id="ARBA00023163"/>
    </source>
</evidence>
<feature type="compositionally biased region" description="Basic and acidic residues" evidence="7">
    <location>
        <begin position="145"/>
        <end position="154"/>
    </location>
</feature>
<keyword evidence="2" id="KW-0805">Transcription regulation</keyword>
<accession>A0AAN8JH35</accession>
<dbReference type="SMART" id="SM00398">
    <property type="entry name" value="HMG"/>
    <property type="match status" value="1"/>
</dbReference>
<feature type="domain" description="HMG box" evidence="8">
    <location>
        <begin position="11"/>
        <end position="79"/>
    </location>
</feature>
<name>A0AAN8JH35_PATCE</name>
<dbReference type="PANTHER" id="PTHR13059:SF10">
    <property type="entry name" value="HMG BOX TRANSCRIPTION FACTOR BBX"/>
    <property type="match status" value="1"/>
</dbReference>
<keyword evidence="1" id="KW-0597">Phosphoprotein</keyword>
<feature type="DNA-binding region" description="HMG box" evidence="6">
    <location>
        <begin position="11"/>
        <end position="79"/>
    </location>
</feature>
<dbReference type="CDD" id="cd21989">
    <property type="entry name" value="HMG-box_HBP2"/>
    <property type="match status" value="1"/>
</dbReference>
<dbReference type="InterPro" id="IPR049523">
    <property type="entry name" value="BBX_HMG-box"/>
</dbReference>
<dbReference type="Proteomes" id="UP001347796">
    <property type="component" value="Unassembled WGS sequence"/>
</dbReference>
<dbReference type="GO" id="GO:0000977">
    <property type="term" value="F:RNA polymerase II transcription regulatory region sequence-specific DNA binding"/>
    <property type="evidence" value="ECO:0007669"/>
    <property type="project" value="TreeGrafter"/>
</dbReference>
<feature type="region of interest" description="Disordered" evidence="7">
    <location>
        <begin position="732"/>
        <end position="802"/>
    </location>
</feature>
<proteinExistence type="predicted"/>
<evidence type="ECO:0000256" key="1">
    <source>
        <dbReference type="ARBA" id="ARBA00022553"/>
    </source>
</evidence>
<feature type="compositionally biased region" description="Polar residues" evidence="7">
    <location>
        <begin position="902"/>
        <end position="912"/>
    </location>
</feature>
<evidence type="ECO:0000313" key="10">
    <source>
        <dbReference type="Proteomes" id="UP001347796"/>
    </source>
</evidence>
<comment type="caution">
    <text evidence="9">The sequence shown here is derived from an EMBL/GenBank/DDBJ whole genome shotgun (WGS) entry which is preliminary data.</text>
</comment>
<evidence type="ECO:0000259" key="8">
    <source>
        <dbReference type="PROSITE" id="PS50118"/>
    </source>
</evidence>
<evidence type="ECO:0000256" key="7">
    <source>
        <dbReference type="SAM" id="MobiDB-lite"/>
    </source>
</evidence>
<dbReference type="Gene3D" id="1.10.30.10">
    <property type="entry name" value="High mobility group box domain"/>
    <property type="match status" value="1"/>
</dbReference>
<feature type="compositionally biased region" description="Basic and acidic residues" evidence="7">
    <location>
        <begin position="743"/>
        <end position="770"/>
    </location>
</feature>
<protein>
    <recommendedName>
        <fullName evidence="8">HMG box domain-containing protein</fullName>
    </recommendedName>
</protein>
<evidence type="ECO:0000256" key="2">
    <source>
        <dbReference type="ARBA" id="ARBA00023015"/>
    </source>
</evidence>
<organism evidence="9 10">
    <name type="scientific">Patella caerulea</name>
    <name type="common">Rayed Mediterranean limpet</name>
    <dbReference type="NCBI Taxonomy" id="87958"/>
    <lineage>
        <taxon>Eukaryota</taxon>
        <taxon>Metazoa</taxon>
        <taxon>Spiralia</taxon>
        <taxon>Lophotrochozoa</taxon>
        <taxon>Mollusca</taxon>
        <taxon>Gastropoda</taxon>
        <taxon>Patellogastropoda</taxon>
        <taxon>Patelloidea</taxon>
        <taxon>Patellidae</taxon>
        <taxon>Patella</taxon>
    </lineage>
</organism>
<dbReference type="GO" id="GO:0000981">
    <property type="term" value="F:DNA-binding transcription factor activity, RNA polymerase II-specific"/>
    <property type="evidence" value="ECO:0007669"/>
    <property type="project" value="TreeGrafter"/>
</dbReference>
<dbReference type="AlphaFoldDB" id="A0AAN8JH35"/>
<reference evidence="9 10" key="1">
    <citation type="submission" date="2024-01" db="EMBL/GenBank/DDBJ databases">
        <title>The genome of the rayed Mediterranean limpet Patella caerulea (Linnaeus, 1758).</title>
        <authorList>
            <person name="Anh-Thu Weber A."/>
            <person name="Halstead-Nussloch G."/>
        </authorList>
    </citation>
    <scope>NUCLEOTIDE SEQUENCE [LARGE SCALE GENOMIC DNA]</scope>
    <source>
        <strain evidence="9">AATW-2023a</strain>
        <tissue evidence="9">Whole specimen</tissue>
    </source>
</reference>
<feature type="compositionally biased region" description="Polar residues" evidence="7">
    <location>
        <begin position="155"/>
        <end position="167"/>
    </location>
</feature>
<keyword evidence="4" id="KW-0804">Transcription</keyword>
<evidence type="ECO:0000256" key="5">
    <source>
        <dbReference type="ARBA" id="ARBA00023242"/>
    </source>
</evidence>
<dbReference type="GO" id="GO:0005634">
    <property type="term" value="C:nucleus"/>
    <property type="evidence" value="ECO:0007669"/>
    <property type="project" value="UniProtKB-UniRule"/>
</dbReference>
<keyword evidence="3 6" id="KW-0238">DNA-binding</keyword>
<evidence type="ECO:0000256" key="3">
    <source>
        <dbReference type="ARBA" id="ARBA00023125"/>
    </source>
</evidence>
<keyword evidence="5 6" id="KW-0539">Nucleus</keyword>
<feature type="compositionally biased region" description="Polar residues" evidence="7">
    <location>
        <begin position="771"/>
        <end position="780"/>
    </location>
</feature>
<evidence type="ECO:0000256" key="6">
    <source>
        <dbReference type="PROSITE-ProRule" id="PRU00267"/>
    </source>
</evidence>
<dbReference type="InterPro" id="IPR052412">
    <property type="entry name" value="CC-Dev_Transcription_Reg"/>
</dbReference>
<dbReference type="InterPro" id="IPR009071">
    <property type="entry name" value="HMG_box_dom"/>
</dbReference>
<feature type="compositionally biased region" description="Basic and acidic residues" evidence="7">
    <location>
        <begin position="788"/>
        <end position="799"/>
    </location>
</feature>
<feature type="compositionally biased region" description="Basic and acidic residues" evidence="7">
    <location>
        <begin position="830"/>
        <end position="850"/>
    </location>
</feature>
<gene>
    <name evidence="9" type="ORF">SNE40_017341</name>
</gene>
<feature type="region of interest" description="Disordered" evidence="7">
    <location>
        <begin position="898"/>
        <end position="919"/>
    </location>
</feature>
<dbReference type="Pfam" id="PF00505">
    <property type="entry name" value="HMG_box"/>
    <property type="match status" value="1"/>
</dbReference>
<evidence type="ECO:0000313" key="9">
    <source>
        <dbReference type="EMBL" id="KAK6173978.1"/>
    </source>
</evidence>
<feature type="compositionally biased region" description="Basic and acidic residues" evidence="7">
    <location>
        <begin position="398"/>
        <end position="439"/>
    </location>
</feature>